<dbReference type="GO" id="GO:0032259">
    <property type="term" value="P:methylation"/>
    <property type="evidence" value="ECO:0007669"/>
    <property type="project" value="UniProtKB-KW"/>
</dbReference>
<evidence type="ECO:0000256" key="2">
    <source>
        <dbReference type="ARBA" id="ARBA00022679"/>
    </source>
</evidence>
<dbReference type="EMBL" id="JXTB01000042">
    <property type="protein sequence ID" value="PON71872.1"/>
    <property type="molecule type" value="Genomic_DNA"/>
</dbReference>
<keyword evidence="4" id="KW-0460">Magnesium</keyword>
<dbReference type="InterPro" id="IPR042086">
    <property type="entry name" value="MeTrfase_capping"/>
</dbReference>
<accession>A0A2P5DF08</accession>
<evidence type="ECO:0000313" key="5">
    <source>
        <dbReference type="EMBL" id="PON71872.1"/>
    </source>
</evidence>
<dbReference type="GO" id="GO:0046872">
    <property type="term" value="F:metal ion binding"/>
    <property type="evidence" value="ECO:0007669"/>
    <property type="project" value="UniProtKB-KW"/>
</dbReference>
<dbReference type="AlphaFoldDB" id="A0A2P5DF08"/>
<dbReference type="Pfam" id="PF03492">
    <property type="entry name" value="Methyltransf_7"/>
    <property type="match status" value="1"/>
</dbReference>
<sequence length="359" mass="40230">MAETDHGIAYPVPKINGGSDRYSYSKNSNFQRKAIDCAKELINKAIAEKLDVNIFASSKTFRLADLGCAAGPNTFFAVQNVIDAVELKCQGQGESCQVPEFQVFFNDLALNDFNQLFQSLPPERRYFAAGVPGVFHGRIFPCDSIHFVHSSYAVQVLSRVPKEVLDKESPAWNRGRINYSDSPDEVVKCFKAQYAKDMESFLKARAKEIVLGGLMAFIVPGRPNGTPHSETFVNRTTTLLGSCLLDMANKGKVSHEKLDSFNMPTYFASPEELEEFVERNGCFSVEIMEIQEQERPEPKKLSSTIRGGIGGIIKEYFGLEEEISDEIFDLFQKKLEEHSSFIFESGNAINLFVLLKRVV</sequence>
<dbReference type="SUPFAM" id="SSF53335">
    <property type="entry name" value="S-adenosyl-L-methionine-dependent methyltransferases"/>
    <property type="match status" value="1"/>
</dbReference>
<dbReference type="Proteomes" id="UP000237105">
    <property type="component" value="Unassembled WGS sequence"/>
</dbReference>
<dbReference type="OrthoDB" id="1180137at2759"/>
<gene>
    <name evidence="5" type="ORF">PanWU01x14_070590</name>
</gene>
<dbReference type="InterPro" id="IPR029063">
    <property type="entry name" value="SAM-dependent_MTases_sf"/>
</dbReference>
<name>A0A2P5DF08_PARAD</name>
<reference evidence="6" key="1">
    <citation type="submission" date="2016-06" db="EMBL/GenBank/DDBJ databases">
        <title>Parallel loss of symbiosis genes in relatives of nitrogen-fixing non-legume Parasponia.</title>
        <authorList>
            <person name="Van Velzen R."/>
            <person name="Holmer R."/>
            <person name="Bu F."/>
            <person name="Rutten L."/>
            <person name="Van Zeijl A."/>
            <person name="Liu W."/>
            <person name="Santuari L."/>
            <person name="Cao Q."/>
            <person name="Sharma T."/>
            <person name="Shen D."/>
            <person name="Roswanjaya Y."/>
            <person name="Wardhani T."/>
            <person name="Kalhor M.S."/>
            <person name="Jansen J."/>
            <person name="Van den Hoogen J."/>
            <person name="Gungor B."/>
            <person name="Hartog M."/>
            <person name="Hontelez J."/>
            <person name="Verver J."/>
            <person name="Yang W.-C."/>
            <person name="Schijlen E."/>
            <person name="Repin R."/>
            <person name="Schilthuizen M."/>
            <person name="Schranz E."/>
            <person name="Heidstra R."/>
            <person name="Miyata K."/>
            <person name="Fedorova E."/>
            <person name="Kohlen W."/>
            <person name="Bisseling T."/>
            <person name="Smit S."/>
            <person name="Geurts R."/>
        </authorList>
    </citation>
    <scope>NUCLEOTIDE SEQUENCE [LARGE SCALE GENOMIC DNA]</scope>
    <source>
        <strain evidence="6">cv. WU1-14</strain>
    </source>
</reference>
<keyword evidence="1 5" id="KW-0489">Methyltransferase</keyword>
<evidence type="ECO:0000313" key="6">
    <source>
        <dbReference type="Proteomes" id="UP000237105"/>
    </source>
</evidence>
<keyword evidence="3" id="KW-0479">Metal-binding</keyword>
<dbReference type="InterPro" id="IPR005299">
    <property type="entry name" value="MeTrfase_7"/>
</dbReference>
<organism evidence="5 6">
    <name type="scientific">Parasponia andersonii</name>
    <name type="common">Sponia andersonii</name>
    <dbReference type="NCBI Taxonomy" id="3476"/>
    <lineage>
        <taxon>Eukaryota</taxon>
        <taxon>Viridiplantae</taxon>
        <taxon>Streptophyta</taxon>
        <taxon>Embryophyta</taxon>
        <taxon>Tracheophyta</taxon>
        <taxon>Spermatophyta</taxon>
        <taxon>Magnoliopsida</taxon>
        <taxon>eudicotyledons</taxon>
        <taxon>Gunneridae</taxon>
        <taxon>Pentapetalae</taxon>
        <taxon>rosids</taxon>
        <taxon>fabids</taxon>
        <taxon>Rosales</taxon>
        <taxon>Cannabaceae</taxon>
        <taxon>Parasponia</taxon>
    </lineage>
</organism>
<dbReference type="GO" id="GO:0008168">
    <property type="term" value="F:methyltransferase activity"/>
    <property type="evidence" value="ECO:0007669"/>
    <property type="project" value="UniProtKB-KW"/>
</dbReference>
<keyword evidence="2 5" id="KW-0808">Transferase</keyword>
<evidence type="ECO:0000256" key="3">
    <source>
        <dbReference type="ARBA" id="ARBA00022723"/>
    </source>
</evidence>
<proteinExistence type="predicted"/>
<protein>
    <submittedName>
        <fullName evidence="5">SAM dependent carboxyl methyltransferase</fullName>
    </submittedName>
</protein>
<keyword evidence="6" id="KW-1185">Reference proteome</keyword>
<comment type="caution">
    <text evidence="5">The sequence shown here is derived from an EMBL/GenBank/DDBJ whole genome shotgun (WGS) entry which is preliminary data.</text>
</comment>
<evidence type="ECO:0000256" key="1">
    <source>
        <dbReference type="ARBA" id="ARBA00022603"/>
    </source>
</evidence>
<evidence type="ECO:0000256" key="4">
    <source>
        <dbReference type="ARBA" id="ARBA00022842"/>
    </source>
</evidence>
<dbReference type="PANTHER" id="PTHR31009">
    <property type="entry name" value="S-ADENOSYL-L-METHIONINE:CARBOXYL METHYLTRANSFERASE FAMILY PROTEIN"/>
    <property type="match status" value="1"/>
</dbReference>
<dbReference type="Gene3D" id="1.10.1200.270">
    <property type="entry name" value="Methyltransferase, alpha-helical capping domain"/>
    <property type="match status" value="1"/>
</dbReference>
<dbReference type="Gene3D" id="3.40.50.150">
    <property type="entry name" value="Vaccinia Virus protein VP39"/>
    <property type="match status" value="1"/>
</dbReference>